<reference evidence="1 2" key="1">
    <citation type="submission" date="2011-09" db="EMBL/GenBank/DDBJ databases">
        <authorList>
            <person name="Pope W.H."/>
            <person name="Pedulla M.L."/>
            <person name="Ford M.E."/>
            <person name="Peebles C.L."/>
            <person name="Hatfull G.H."/>
            <person name="Hendrix R.W."/>
        </authorList>
    </citation>
    <scope>NUCLEOTIDE SEQUENCE [LARGE SCALE GENOMIC DNA]</scope>
    <source>
        <strain evidence="1">G</strain>
    </source>
</reference>
<sequence length="146" mass="16705">MSYLLKLTEDMKKAMKSKEKDKLTTIRMIITDLNNEKIKLQVAELNTEQEEVVLNRFIKKLDKEIEAYAEVSKDHSKQDAEKALILSYLPKKLTEEEIVSIIEEVIYEVDAVSKSDMGKVMTVLKQKFGNNADMGFVSKTVNSKLS</sequence>
<organism evidence="1 2">
    <name type="scientific">Bacillus phage G</name>
    <dbReference type="NCBI Taxonomy" id="2884420"/>
    <lineage>
        <taxon>Viruses</taxon>
        <taxon>Duplodnaviria</taxon>
        <taxon>Heunggongvirae</taxon>
        <taxon>Uroviricota</taxon>
        <taxon>Caudoviricetes</taxon>
        <taxon>Donellivirus</taxon>
        <taxon>Donellivirus gee</taxon>
    </lineage>
</organism>
<evidence type="ECO:0000313" key="1">
    <source>
        <dbReference type="EMBL" id="AEO93767.1"/>
    </source>
</evidence>
<dbReference type="Gene3D" id="1.10.10.410">
    <property type="match status" value="1"/>
</dbReference>
<proteinExistence type="predicted"/>
<dbReference type="SUPFAM" id="SSF89095">
    <property type="entry name" value="GatB/YqeY motif"/>
    <property type="match status" value="1"/>
</dbReference>
<dbReference type="InterPro" id="IPR042184">
    <property type="entry name" value="YqeY/Aim41_N"/>
</dbReference>
<name>G3MAQ0_9CAUD</name>
<dbReference type="Proteomes" id="UP000009273">
    <property type="component" value="Segment"/>
</dbReference>
<protein>
    <submittedName>
        <fullName evidence="1">Gp509</fullName>
    </submittedName>
</protein>
<dbReference type="InterPro" id="IPR019004">
    <property type="entry name" value="YqeY/Aim41"/>
</dbReference>
<dbReference type="Gene3D" id="1.10.1510.10">
    <property type="entry name" value="Uncharacterised protein YqeY/AIM41 PF09424, N-terminal domain"/>
    <property type="match status" value="1"/>
</dbReference>
<dbReference type="PANTHER" id="PTHR28055">
    <property type="entry name" value="ALTERED INHERITANCE OF MITOCHONDRIA PROTEIN 41, MITOCHONDRIAL"/>
    <property type="match status" value="1"/>
</dbReference>
<dbReference type="GeneID" id="18563723"/>
<accession>G3MAQ0</accession>
<evidence type="ECO:0000313" key="2">
    <source>
        <dbReference type="Proteomes" id="UP000009273"/>
    </source>
</evidence>
<dbReference type="KEGG" id="vg:18563723"/>
<dbReference type="InterPro" id="IPR023168">
    <property type="entry name" value="GatB_Yqey_C_2"/>
</dbReference>
<keyword evidence="2" id="KW-1185">Reference proteome</keyword>
<dbReference type="InterPro" id="IPR003789">
    <property type="entry name" value="Asn/Gln_tRNA_amidoTrase-B-like"/>
</dbReference>
<dbReference type="RefSeq" id="YP_009015812.1">
    <property type="nucleotide sequence ID" value="NC_023719.1"/>
</dbReference>
<dbReference type="PANTHER" id="PTHR28055:SF1">
    <property type="entry name" value="ALTERED INHERITANCE OF MITOCHONDRIA PROTEIN 41, MITOCHONDRIAL"/>
    <property type="match status" value="1"/>
</dbReference>
<dbReference type="Pfam" id="PF09424">
    <property type="entry name" value="YqeY"/>
    <property type="match status" value="1"/>
</dbReference>
<dbReference type="EMBL" id="JN638751">
    <property type="protein sequence ID" value="AEO93767.1"/>
    <property type="molecule type" value="Genomic_DNA"/>
</dbReference>
<dbReference type="GO" id="GO:0016884">
    <property type="term" value="F:carbon-nitrogen ligase activity, with glutamine as amido-N-donor"/>
    <property type="evidence" value="ECO:0007669"/>
    <property type="project" value="InterPro"/>
</dbReference>
<gene>
    <name evidence="1" type="primary">509</name>
    <name evidence="1" type="ORF">G_509</name>
</gene>